<reference evidence="1 2" key="1">
    <citation type="submission" date="2020-04" db="EMBL/GenBank/DDBJ databases">
        <title>The Whole Genome Analysis of High salt-tolerant Sphingobium yanoikuyae YC-XJ2 with Aryl organophosphorus flame retardants (aryl-OPFRs)-degrading capacity and characteristics of Related phosphotriesterase.</title>
        <authorList>
            <person name="Li X."/>
        </authorList>
    </citation>
    <scope>NUCLEOTIDE SEQUENCE [LARGE SCALE GENOMIC DNA]</scope>
    <source>
        <strain evidence="1 2">YC-XJ2</strain>
    </source>
</reference>
<dbReference type="Proteomes" id="UP000502611">
    <property type="component" value="Chromosome"/>
</dbReference>
<evidence type="ECO:0000313" key="2">
    <source>
        <dbReference type="Proteomes" id="UP000502611"/>
    </source>
</evidence>
<name>A0A6M4G0P5_SPHYA</name>
<dbReference type="AlphaFoldDB" id="A0A6M4G0P5"/>
<gene>
    <name evidence="1" type="ORF">HH800_00655</name>
</gene>
<protein>
    <submittedName>
        <fullName evidence="1">Uncharacterized protein</fullName>
    </submittedName>
</protein>
<sequence>MQIEDIVTFWRGQQQADEKWQWAHRLDREVLDTGPHSFNLDHPVSPYIGDVLTAPVIILGANAGYSPTLTPTEFPDDASVSAYTGRVDDPSGSDWSFVSRYYDRTNYGHLVASGRAVVVNACAYRSC</sequence>
<evidence type="ECO:0000313" key="1">
    <source>
        <dbReference type="EMBL" id="QJR00835.1"/>
    </source>
</evidence>
<organism evidence="1 2">
    <name type="scientific">Sphingobium yanoikuyae</name>
    <name type="common">Sphingomonas yanoikuyae</name>
    <dbReference type="NCBI Taxonomy" id="13690"/>
    <lineage>
        <taxon>Bacteria</taxon>
        <taxon>Pseudomonadati</taxon>
        <taxon>Pseudomonadota</taxon>
        <taxon>Alphaproteobacteria</taxon>
        <taxon>Sphingomonadales</taxon>
        <taxon>Sphingomonadaceae</taxon>
        <taxon>Sphingobium</taxon>
    </lineage>
</organism>
<dbReference type="EMBL" id="CP053021">
    <property type="protein sequence ID" value="QJR00835.1"/>
    <property type="molecule type" value="Genomic_DNA"/>
</dbReference>
<accession>A0A6M4G0P5</accession>
<proteinExistence type="predicted"/>
<dbReference type="RefSeq" id="WP_169859852.1">
    <property type="nucleotide sequence ID" value="NZ_CP053021.1"/>
</dbReference>